<dbReference type="Proteomes" id="UP001479933">
    <property type="component" value="Chromosome"/>
</dbReference>
<dbReference type="EMBL" id="CP136137">
    <property type="protein sequence ID" value="WYY06531.1"/>
    <property type="molecule type" value="Genomic_DNA"/>
</dbReference>
<keyword evidence="1" id="KW-0472">Membrane</keyword>
<keyword evidence="5" id="KW-1185">Reference proteome</keyword>
<dbReference type="PANTHER" id="PTHR33371">
    <property type="entry name" value="INTERMEMBRANE PHOSPHOLIPID TRANSPORT SYSTEM BINDING PROTEIN MLAD-RELATED"/>
    <property type="match status" value="1"/>
</dbReference>
<organism evidence="4 5">
    <name type="scientific">Gordonia hydrophobica</name>
    <dbReference type="NCBI Taxonomy" id="40516"/>
    <lineage>
        <taxon>Bacteria</taxon>
        <taxon>Bacillati</taxon>
        <taxon>Actinomycetota</taxon>
        <taxon>Actinomycetes</taxon>
        <taxon>Mycobacteriales</taxon>
        <taxon>Gordoniaceae</taxon>
        <taxon>Gordonia</taxon>
    </lineage>
</organism>
<evidence type="ECO:0000259" key="3">
    <source>
        <dbReference type="Pfam" id="PF11887"/>
    </source>
</evidence>
<evidence type="ECO:0000259" key="2">
    <source>
        <dbReference type="Pfam" id="PF02470"/>
    </source>
</evidence>
<dbReference type="InterPro" id="IPR005693">
    <property type="entry name" value="Mce"/>
</dbReference>
<feature type="domain" description="Mce/MlaD" evidence="2">
    <location>
        <begin position="52"/>
        <end position="126"/>
    </location>
</feature>
<evidence type="ECO:0000313" key="5">
    <source>
        <dbReference type="Proteomes" id="UP001479933"/>
    </source>
</evidence>
<keyword evidence="1" id="KW-1133">Transmembrane helix</keyword>
<keyword evidence="1" id="KW-0812">Transmembrane</keyword>
<proteinExistence type="predicted"/>
<protein>
    <submittedName>
        <fullName evidence="4">MCE family protein</fullName>
    </submittedName>
</protein>
<dbReference type="RefSeq" id="WP_084247255.1">
    <property type="nucleotide sequence ID" value="NZ_CP136137.1"/>
</dbReference>
<dbReference type="InterPro" id="IPR003399">
    <property type="entry name" value="Mce/MlaD"/>
</dbReference>
<accession>A0ABZ2TYQ3</accession>
<evidence type="ECO:0000256" key="1">
    <source>
        <dbReference type="SAM" id="Phobius"/>
    </source>
</evidence>
<name>A0ABZ2TYQ3_9ACTN</name>
<reference evidence="4 5" key="1">
    <citation type="journal article" date="2023" name="Virus Evol.">
        <title>Computational host range prediction-The good, the bad, and the ugly.</title>
        <authorList>
            <person name="Howell A.A."/>
            <person name="Versoza C.J."/>
            <person name="Pfeifer S.P."/>
        </authorList>
    </citation>
    <scope>NUCLEOTIDE SEQUENCE [LARGE SCALE GENOMIC DNA]</scope>
    <source>
        <strain evidence="4 5">1610/1b</strain>
    </source>
</reference>
<sequence length="379" mass="39774">MLTVTISGTATTRVRTRVRRVLAAAALVTAGMLAITGCSLVPANWVAAVGQAKTVTAYFEDTSGIFVGNDVAVLGMPVGRITEVEPQGMRVKVRMTIDNSIDVPADVTAAIVNTSIVTTRHIELSPTYSEGPKLGDGDTIEHTKAPVEIGTLFDAIDEIVKSMSGDRPGEGPIADFVDVTSGIASGNGERLREALDALSKAGKLGADNGDALTSIISSLSKLTTALTDNYPKMKQFSASMTKVSDMLGDQSVGLVATLGDLNRTLQNTSEFLANNSGAISSSTGRLASLAANLSDFSREVVETIDVAPLLFQNLSNSISAEQGAWRAQVLLDKSLLDNQTLSKFCQAIGIDKKGCETGQLKDFGPDLGIYSGLLELSKK</sequence>
<feature type="domain" description="Mammalian cell entry C-terminal" evidence="3">
    <location>
        <begin position="132"/>
        <end position="305"/>
    </location>
</feature>
<evidence type="ECO:0000313" key="4">
    <source>
        <dbReference type="EMBL" id="WYY06531.1"/>
    </source>
</evidence>
<dbReference type="NCBIfam" id="TIGR00996">
    <property type="entry name" value="Mtu_fam_mce"/>
    <property type="match status" value="1"/>
</dbReference>
<gene>
    <name evidence="4" type="ORF">RVF87_15855</name>
</gene>
<dbReference type="InterPro" id="IPR052336">
    <property type="entry name" value="MlaD_Phospholipid_Transporter"/>
</dbReference>
<dbReference type="PANTHER" id="PTHR33371:SF4">
    <property type="entry name" value="INTERMEMBRANE PHOSPHOLIPID TRANSPORT SYSTEM BINDING PROTEIN MLAD"/>
    <property type="match status" value="1"/>
</dbReference>
<dbReference type="InterPro" id="IPR024516">
    <property type="entry name" value="Mce_C"/>
</dbReference>
<dbReference type="Pfam" id="PF11887">
    <property type="entry name" value="Mce4_CUP1"/>
    <property type="match status" value="1"/>
</dbReference>
<feature type="transmembrane region" description="Helical" evidence="1">
    <location>
        <begin position="21"/>
        <end position="45"/>
    </location>
</feature>
<dbReference type="Pfam" id="PF02470">
    <property type="entry name" value="MlaD"/>
    <property type="match status" value="1"/>
</dbReference>